<name>A0A852S9X5_9MICO</name>
<comment type="caution">
    <text evidence="1">The sequence shown here is derived from an EMBL/GenBank/DDBJ whole genome shotgun (WGS) entry which is preliminary data.</text>
</comment>
<proteinExistence type="predicted"/>
<evidence type="ECO:0000313" key="1">
    <source>
        <dbReference type="EMBL" id="NYD65614.1"/>
    </source>
</evidence>
<gene>
    <name evidence="1" type="ORF">BJ972_000133</name>
</gene>
<sequence length="46" mass="4863">MSASEPTGLELARLYVLGLDDVMSRDHDCGLRLSLFVPADAVTAVG</sequence>
<accession>A0A852S9X5</accession>
<organism evidence="1 2">
    <name type="scientific">Agromyces atrinae</name>
    <dbReference type="NCBI Taxonomy" id="592376"/>
    <lineage>
        <taxon>Bacteria</taxon>
        <taxon>Bacillati</taxon>
        <taxon>Actinomycetota</taxon>
        <taxon>Actinomycetes</taxon>
        <taxon>Micrococcales</taxon>
        <taxon>Microbacteriaceae</taxon>
        <taxon>Agromyces</taxon>
    </lineage>
</organism>
<protein>
    <submittedName>
        <fullName evidence="1">Uncharacterized protein</fullName>
    </submittedName>
</protein>
<evidence type="ECO:0000313" key="2">
    <source>
        <dbReference type="Proteomes" id="UP000581087"/>
    </source>
</evidence>
<dbReference type="AlphaFoldDB" id="A0A852S9X5"/>
<dbReference type="EMBL" id="JACCBI010000001">
    <property type="protein sequence ID" value="NYD65614.1"/>
    <property type="molecule type" value="Genomic_DNA"/>
</dbReference>
<dbReference type="Proteomes" id="UP000581087">
    <property type="component" value="Unassembled WGS sequence"/>
</dbReference>
<reference evidence="1 2" key="1">
    <citation type="submission" date="2020-07" db="EMBL/GenBank/DDBJ databases">
        <title>Sequencing the genomes of 1000 actinobacteria strains.</title>
        <authorList>
            <person name="Klenk H.-P."/>
        </authorList>
    </citation>
    <scope>NUCLEOTIDE SEQUENCE [LARGE SCALE GENOMIC DNA]</scope>
    <source>
        <strain evidence="1 2">DSM 23870</strain>
    </source>
</reference>
<dbReference type="RefSeq" id="WP_164989997.1">
    <property type="nucleotide sequence ID" value="NZ_JACCBI010000001.1"/>
</dbReference>